<evidence type="ECO:0000313" key="3">
    <source>
        <dbReference type="Proteomes" id="UP000255326"/>
    </source>
</evidence>
<keyword evidence="3" id="KW-1185">Reference proteome</keyword>
<dbReference type="AlphaFoldDB" id="A0A370GGP9"/>
<dbReference type="InterPro" id="IPR046348">
    <property type="entry name" value="SIS_dom_sf"/>
</dbReference>
<feature type="domain" description="DUF2529" evidence="1">
    <location>
        <begin position="1"/>
        <end position="170"/>
    </location>
</feature>
<dbReference type="Pfam" id="PF10740">
    <property type="entry name" value="DUF2529"/>
    <property type="match status" value="1"/>
</dbReference>
<dbReference type="Gene3D" id="3.40.50.10490">
    <property type="entry name" value="Glucose-6-phosphate isomerase like protein, domain 1"/>
    <property type="match status" value="1"/>
</dbReference>
<evidence type="ECO:0000259" key="1">
    <source>
        <dbReference type="Pfam" id="PF10740"/>
    </source>
</evidence>
<name>A0A370GGP9_9BACI</name>
<protein>
    <submittedName>
        <fullName evidence="2">Uncharacterized protein DUF2529</fullName>
    </submittedName>
</protein>
<dbReference type="GO" id="GO:0097367">
    <property type="term" value="F:carbohydrate derivative binding"/>
    <property type="evidence" value="ECO:0007669"/>
    <property type="project" value="InterPro"/>
</dbReference>
<dbReference type="RefSeq" id="WP_114745897.1">
    <property type="nucleotide sequence ID" value="NZ_QQAY01000007.1"/>
</dbReference>
<organism evidence="2 3">
    <name type="scientific">Falsibacillus pallidus</name>
    <dbReference type="NCBI Taxonomy" id="493781"/>
    <lineage>
        <taxon>Bacteria</taxon>
        <taxon>Bacillati</taxon>
        <taxon>Bacillota</taxon>
        <taxon>Bacilli</taxon>
        <taxon>Bacillales</taxon>
        <taxon>Bacillaceae</taxon>
        <taxon>Falsibacillus</taxon>
    </lineage>
</organism>
<evidence type="ECO:0000313" key="2">
    <source>
        <dbReference type="EMBL" id="RDI41554.1"/>
    </source>
</evidence>
<dbReference type="Proteomes" id="UP000255326">
    <property type="component" value="Unassembled WGS sequence"/>
</dbReference>
<comment type="caution">
    <text evidence="2">The sequence shown here is derived from an EMBL/GenBank/DDBJ whole genome shotgun (WGS) entry which is preliminary data.</text>
</comment>
<dbReference type="OrthoDB" id="2737584at2"/>
<dbReference type="SUPFAM" id="SSF53697">
    <property type="entry name" value="SIS domain"/>
    <property type="match status" value="1"/>
</dbReference>
<accession>A0A370GGP9</accession>
<dbReference type="EMBL" id="QQAY01000007">
    <property type="protein sequence ID" value="RDI41554.1"/>
    <property type="molecule type" value="Genomic_DNA"/>
</dbReference>
<reference evidence="2 3" key="1">
    <citation type="submission" date="2018-07" db="EMBL/GenBank/DDBJ databases">
        <title>Genomic Encyclopedia of Type Strains, Phase IV (KMG-IV): sequencing the most valuable type-strain genomes for metagenomic binning, comparative biology and taxonomic classification.</title>
        <authorList>
            <person name="Goeker M."/>
        </authorList>
    </citation>
    <scope>NUCLEOTIDE SEQUENCE [LARGE SCALE GENOMIC DNA]</scope>
    <source>
        <strain evidence="2 3">DSM 25281</strain>
    </source>
</reference>
<dbReference type="GO" id="GO:1901135">
    <property type="term" value="P:carbohydrate derivative metabolic process"/>
    <property type="evidence" value="ECO:0007669"/>
    <property type="project" value="InterPro"/>
</dbReference>
<gene>
    <name evidence="2" type="ORF">DFR59_1077</name>
</gene>
<sequence length="174" mass="19036">MLKMFTTQLAGLFNRLFDKEELSIEDEARLLAQAAVGEGKIYIKGFKEMGAVEMEAIHGAEPLAHSALLMDETKLTDADRVLIVSRFSTDEEAVGLAKRLVEKGLPFAAISGAVKDPGKEDLVSLADAHLDTKVLKGLLPGEDGERVGMPTSMAALYLYFGLKFTIEEILEEYE</sequence>
<proteinExistence type="predicted"/>
<dbReference type="InterPro" id="IPR019676">
    <property type="entry name" value="DUF2529"/>
</dbReference>